<organism evidence="2 3">
    <name type="scientific">Desulfopila aestuarii DSM 18488</name>
    <dbReference type="NCBI Taxonomy" id="1121416"/>
    <lineage>
        <taxon>Bacteria</taxon>
        <taxon>Pseudomonadati</taxon>
        <taxon>Thermodesulfobacteriota</taxon>
        <taxon>Desulfobulbia</taxon>
        <taxon>Desulfobulbales</taxon>
        <taxon>Desulfocapsaceae</taxon>
        <taxon>Desulfopila</taxon>
    </lineage>
</organism>
<evidence type="ECO:0000313" key="2">
    <source>
        <dbReference type="EMBL" id="SHO53554.1"/>
    </source>
</evidence>
<dbReference type="AlphaFoldDB" id="A0A1M7YLP9"/>
<dbReference type="Pfam" id="PF04392">
    <property type="entry name" value="ABC_sub_bind"/>
    <property type="match status" value="1"/>
</dbReference>
<sequence>MLFKLCWVELVGKIKVLLLVWILIFGLLWSDEENTFAGSEPARVLLISSYHPGFPTFFQQVNGIKSVFTEKGIVLDVEFMDKKRFSDDTIETLFLDLLSYKLNKTKPYNVIMTADDDALLFLLKHKASLFPTQSAVFFGVNNITKARELNGRQGITGVIEAVSMKETVQMMLDLLPKTKTVLALVDKTPSSVGDLNTFRALSNTYPQVIFRELSLEDHSYTEFADALQKIEGETAVLLLSAYVDKDGNRMQFNDSLQLILNNLHKPLFHLWYHGMGEGMLGGKVISHEQQGKTAAELVLRILAGESAESINVVEVSPNITIVDYNVLDKFGLSLRNIKLTHDSIILNNPFSFYYQYKYQLWLGALFFISQTLLILFLFNTI</sequence>
<feature type="transmembrane region" description="Helical" evidence="1">
    <location>
        <begin position="358"/>
        <end position="378"/>
    </location>
</feature>
<dbReference type="Gene3D" id="3.40.50.2300">
    <property type="match status" value="2"/>
</dbReference>
<reference evidence="2 3" key="1">
    <citation type="submission" date="2016-12" db="EMBL/GenBank/DDBJ databases">
        <authorList>
            <person name="Song W.-J."/>
            <person name="Kurnit D.M."/>
        </authorList>
    </citation>
    <scope>NUCLEOTIDE SEQUENCE [LARGE SCALE GENOMIC DNA]</scope>
    <source>
        <strain evidence="2 3">DSM 18488</strain>
    </source>
</reference>
<feature type="transmembrane region" description="Helical" evidence="1">
    <location>
        <begin position="12"/>
        <end position="29"/>
    </location>
</feature>
<dbReference type="PANTHER" id="PTHR35271:SF1">
    <property type="entry name" value="ABC TRANSPORTER, SUBSTRATE-BINDING LIPOPROTEIN"/>
    <property type="match status" value="1"/>
</dbReference>
<protein>
    <submittedName>
        <fullName evidence="2">ABC-type uncharacterized transport system, substrate-binding protein</fullName>
    </submittedName>
</protein>
<feature type="non-terminal residue" evidence="2">
    <location>
        <position position="381"/>
    </location>
</feature>
<keyword evidence="3" id="KW-1185">Reference proteome</keyword>
<evidence type="ECO:0000313" key="3">
    <source>
        <dbReference type="Proteomes" id="UP000184603"/>
    </source>
</evidence>
<dbReference type="Proteomes" id="UP000184603">
    <property type="component" value="Unassembled WGS sequence"/>
</dbReference>
<dbReference type="InterPro" id="IPR007487">
    <property type="entry name" value="ABC_transpt-TYRBP-like"/>
</dbReference>
<proteinExistence type="predicted"/>
<accession>A0A1M7YLP9</accession>
<name>A0A1M7YLP9_9BACT</name>
<evidence type="ECO:0000256" key="1">
    <source>
        <dbReference type="SAM" id="Phobius"/>
    </source>
</evidence>
<gene>
    <name evidence="2" type="ORF">SAMN02745220_05198</name>
</gene>
<dbReference type="STRING" id="1121416.SAMN02745220_05198"/>
<dbReference type="PANTHER" id="PTHR35271">
    <property type="entry name" value="ABC TRANSPORTER, SUBSTRATE-BINDING LIPOPROTEIN-RELATED"/>
    <property type="match status" value="1"/>
</dbReference>
<keyword evidence="1" id="KW-1133">Transmembrane helix</keyword>
<keyword evidence="1" id="KW-0472">Membrane</keyword>
<dbReference type="EMBL" id="FRFE01000062">
    <property type="protein sequence ID" value="SHO53554.1"/>
    <property type="molecule type" value="Genomic_DNA"/>
</dbReference>
<keyword evidence="1" id="KW-0812">Transmembrane</keyword>